<evidence type="ECO:0000313" key="2">
    <source>
        <dbReference type="EMBL" id="AEI70081.1"/>
    </source>
</evidence>
<dbReference type="RefSeq" id="YP_004678936.1">
    <property type="nucleotide sequence ID" value="NC_000852.5"/>
</dbReference>
<organismHost>
    <name type="scientific">Chlorella</name>
    <dbReference type="NCBI Taxonomy" id="3071"/>
</organismHost>
<evidence type="ECO:0000256" key="1">
    <source>
        <dbReference type="SAM" id="Phobius"/>
    </source>
</evidence>
<dbReference type="GeneID" id="10971099"/>
<protein>
    <submittedName>
        <fullName evidence="2">Uncharacterized protein</fullName>
    </submittedName>
</protein>
<reference evidence="2 3" key="3">
    <citation type="journal article" date="1996" name="Virology">
        <title>Analysis of 94 kb of the chlorella virus PBCV-1 330-kb genome: map positions 88 to 182.</title>
        <authorList>
            <person name="Lu Z."/>
            <person name="Li Y."/>
            <person name="Que Q."/>
            <person name="Kutish G.F."/>
            <person name="Rock D.L."/>
            <person name="Van Etten J.L."/>
        </authorList>
    </citation>
    <scope>NUCLEOTIDE SEQUENCE [LARGE SCALE GENOMIC DNA]</scope>
</reference>
<feature type="transmembrane region" description="Helical" evidence="1">
    <location>
        <begin position="31"/>
        <end position="49"/>
    </location>
</feature>
<sequence>MDYRLVLVLIVILLAVATGHTKVALGITSSIIFSVLVFYVIMIIALRNWNKNNLRCIWSTN</sequence>
<dbReference type="KEGG" id="vg:10971099"/>
<dbReference type="EMBL" id="JF411744">
    <property type="protein sequence ID" value="AEI70081.1"/>
    <property type="molecule type" value="Genomic_DNA"/>
</dbReference>
<reference evidence="2 3" key="2">
    <citation type="journal article" date="1995" name="Virology">
        <title>Analysis of 43 kb of the Chlorella virus PBCV-1 330-kb genome: map positions 45 to 88.</title>
        <authorList>
            <person name="Li Y."/>
            <person name="Lu Z."/>
            <person name="Burbank D.E."/>
            <person name="Kutish G.F."/>
            <person name="Rock D.L."/>
            <person name="Van Etten J.L."/>
        </authorList>
    </citation>
    <scope>NUCLEOTIDE SEQUENCE [LARGE SCALE GENOMIC DNA]</scope>
</reference>
<keyword evidence="1" id="KW-0812">Transmembrane</keyword>
<proteinExistence type="predicted"/>
<reference evidence="2 3" key="1">
    <citation type="journal article" date="1995" name="Virology">
        <title>Analysis of 45 kb of DNA located at the left end of the chlorella virus PBCV-1 genome.</title>
        <authorList>
            <person name="Lu Z."/>
            <person name="Li Y."/>
            <person name="Zhang Y."/>
            <person name="Kutish G.F."/>
            <person name="Rock D.L."/>
            <person name="Van Etten J.L."/>
        </authorList>
    </citation>
    <scope>NUCLEOTIDE SEQUENCE [LARGE SCALE GENOMIC DNA]</scope>
</reference>
<reference evidence="2 3" key="6">
    <citation type="journal article" date="1999" name="Virology">
        <title>Chlorella virus PBCV-1 encodes a functional homospermidine synthase.</title>
        <authorList>
            <person name="Kaiser A."/>
            <person name="Vollmert M."/>
            <person name="Tholl D."/>
            <person name="Graves M.V."/>
            <person name="Gurnon J.R."/>
            <person name="Xing W."/>
            <person name="Lisec A.D."/>
            <person name="Nickerson K.W."/>
            <person name="Van Etten J.L."/>
        </authorList>
    </citation>
    <scope>NUCLEOTIDE SEQUENCE [LARGE SCALE GENOMIC DNA]</scope>
</reference>
<name>F8TU20_PBCV1</name>
<dbReference type="Proteomes" id="UP000000862">
    <property type="component" value="Segment"/>
</dbReference>
<accession>F8TU20</accession>
<reference evidence="2 3" key="5">
    <citation type="journal article" date="1997" name="Virology">
        <title>Analysis of 74 kb of DNA located at the right end of the 330-kb chlorella virus PBCV-1 genome.</title>
        <authorList>
            <person name="Li Y."/>
            <person name="Lu Z."/>
            <person name="Sun L."/>
            <person name="Ropp S."/>
            <person name="Kutish G.F."/>
            <person name="Rock D.L."/>
            <person name="Van Etten J.L."/>
        </authorList>
    </citation>
    <scope>NUCLEOTIDE SEQUENCE [LARGE SCALE GENOMIC DNA]</scope>
</reference>
<gene>
    <name evidence="2" type="primary">A329bR</name>
</gene>
<keyword evidence="1" id="KW-1133">Transmembrane helix</keyword>
<keyword evidence="3" id="KW-1185">Reference proteome</keyword>
<organism evidence="2 3">
    <name type="scientific">Paramecium bursaria Chlorella virus 1</name>
    <name type="common">PBCV-1</name>
    <dbReference type="NCBI Taxonomy" id="10506"/>
    <lineage>
        <taxon>Viruses</taxon>
        <taxon>Varidnaviria</taxon>
        <taxon>Bamfordvirae</taxon>
        <taxon>Nucleocytoviricota</taxon>
        <taxon>Megaviricetes</taxon>
        <taxon>Algavirales</taxon>
        <taxon>Phycodnaviridae</taxon>
        <taxon>Chlorovirus</taxon>
        <taxon>Chlorovirus vanettense</taxon>
    </lineage>
</organism>
<reference evidence="2 3" key="4">
    <citation type="journal article" date="1996" name="Virology">
        <title>Analysis of 76 kb of the chlorella virus PBCV-1 330-kb genome: map positions 182 to 258.</title>
        <authorList>
            <person name="Kutish G.F."/>
            <person name="Li Y."/>
            <person name="Lu Z."/>
            <person name="Furuta M."/>
            <person name="Rock D.L."/>
            <person name="Van Etten J.L."/>
        </authorList>
    </citation>
    <scope>NUCLEOTIDE SEQUENCE [LARGE SCALE GENOMIC DNA]</scope>
</reference>
<reference evidence="2 3" key="8">
    <citation type="journal article" date="2010" name="J. Virol.">
        <title>Microarray analysis of Paramecium bursaria chlorella virus 1 transcription.</title>
        <authorList>
            <person name="Yanai-Balser G.M."/>
            <person name="Duncan G.A."/>
            <person name="Eudy J.D."/>
            <person name="Wang D."/>
            <person name="Li X."/>
            <person name="Agarkova I.V."/>
            <person name="Dunigan D.D."/>
            <person name="Van Etten J.L."/>
        </authorList>
    </citation>
    <scope>NUCLEOTIDE SEQUENCE [LARGE SCALE GENOMIC DNA]</scope>
</reference>
<keyword evidence="1" id="KW-0472">Membrane</keyword>
<reference evidence="2 3" key="7">
    <citation type="journal article" date="2000" name="Virology">
        <title>Characterization of a beta-1,3-glucanase encoded by chlorella virus PBCV-1.</title>
        <authorList>
            <person name="Sun L."/>
            <person name="Gurnon J.R."/>
            <person name="Adams B.J."/>
            <person name="Graves M.V."/>
            <person name="Van Etten J.L."/>
        </authorList>
    </citation>
    <scope>NUCLEOTIDE SEQUENCE [LARGE SCALE GENOMIC DNA]</scope>
</reference>
<evidence type="ECO:0000313" key="3">
    <source>
        <dbReference type="Proteomes" id="UP000000862"/>
    </source>
</evidence>